<keyword evidence="1" id="KW-0343">GTPase activation</keyword>
<dbReference type="GO" id="GO:0005096">
    <property type="term" value="F:GTPase activator activity"/>
    <property type="evidence" value="ECO:0007669"/>
    <property type="project" value="UniProtKB-KW"/>
</dbReference>
<dbReference type="GO" id="GO:0006913">
    <property type="term" value="P:nucleocytoplasmic transport"/>
    <property type="evidence" value="ECO:0007669"/>
    <property type="project" value="TreeGrafter"/>
</dbReference>
<gene>
    <name evidence="5" type="ORF">AMAG_19638</name>
</gene>
<dbReference type="GO" id="GO:0048471">
    <property type="term" value="C:perinuclear region of cytoplasm"/>
    <property type="evidence" value="ECO:0007669"/>
    <property type="project" value="TreeGrafter"/>
</dbReference>
<dbReference type="Pfam" id="PF13516">
    <property type="entry name" value="LRR_6"/>
    <property type="match status" value="1"/>
</dbReference>
<reference evidence="5 6" key="1">
    <citation type="submission" date="2009-11" db="EMBL/GenBank/DDBJ databases">
        <title>Annotation of Allomyces macrogynus ATCC 38327.</title>
        <authorList>
            <consortium name="The Broad Institute Genome Sequencing Platform"/>
            <person name="Russ C."/>
            <person name="Cuomo C."/>
            <person name="Burger G."/>
            <person name="Gray M.W."/>
            <person name="Holland P.W.H."/>
            <person name="King N."/>
            <person name="Lang F.B.F."/>
            <person name="Roger A.J."/>
            <person name="Ruiz-Trillo I."/>
            <person name="Young S.K."/>
            <person name="Zeng Q."/>
            <person name="Gargeya S."/>
            <person name="Fitzgerald M."/>
            <person name="Haas B."/>
            <person name="Abouelleil A."/>
            <person name="Alvarado L."/>
            <person name="Arachchi H.M."/>
            <person name="Berlin A."/>
            <person name="Chapman S.B."/>
            <person name="Gearin G."/>
            <person name="Goldberg J."/>
            <person name="Griggs A."/>
            <person name="Gujja S."/>
            <person name="Hansen M."/>
            <person name="Heiman D."/>
            <person name="Howarth C."/>
            <person name="Larimer J."/>
            <person name="Lui A."/>
            <person name="MacDonald P.J.P."/>
            <person name="McCowen C."/>
            <person name="Montmayeur A."/>
            <person name="Murphy C."/>
            <person name="Neiman D."/>
            <person name="Pearson M."/>
            <person name="Priest M."/>
            <person name="Roberts A."/>
            <person name="Saif S."/>
            <person name="Shea T."/>
            <person name="Sisk P."/>
            <person name="Stolte C."/>
            <person name="Sykes S."/>
            <person name="Wortman J."/>
            <person name="Nusbaum C."/>
            <person name="Birren B."/>
        </authorList>
    </citation>
    <scope>NUCLEOTIDE SEQUENCE [LARGE SCALE GENOMIC DNA]</scope>
    <source>
        <strain evidence="5 6">ATCC 38327</strain>
    </source>
</reference>
<evidence type="ECO:0000256" key="2">
    <source>
        <dbReference type="ARBA" id="ARBA00022614"/>
    </source>
</evidence>
<evidence type="ECO:0000256" key="3">
    <source>
        <dbReference type="ARBA" id="ARBA00022737"/>
    </source>
</evidence>
<dbReference type="AlphaFoldDB" id="A0A0L0SYJ7"/>
<dbReference type="PANTHER" id="PTHR24113">
    <property type="entry name" value="RAN GTPASE-ACTIVATING PROTEIN 1"/>
    <property type="match status" value="1"/>
</dbReference>
<evidence type="ECO:0000313" key="5">
    <source>
        <dbReference type="EMBL" id="KNE67577.1"/>
    </source>
</evidence>
<organism evidence="5 6">
    <name type="scientific">Allomyces macrogynus (strain ATCC 38327)</name>
    <name type="common">Allomyces javanicus var. macrogynus</name>
    <dbReference type="NCBI Taxonomy" id="578462"/>
    <lineage>
        <taxon>Eukaryota</taxon>
        <taxon>Fungi</taxon>
        <taxon>Fungi incertae sedis</taxon>
        <taxon>Blastocladiomycota</taxon>
        <taxon>Blastocladiomycetes</taxon>
        <taxon>Blastocladiales</taxon>
        <taxon>Blastocladiaceae</taxon>
        <taxon>Allomyces</taxon>
    </lineage>
</organism>
<proteinExistence type="predicted"/>
<dbReference type="InterPro" id="IPR032675">
    <property type="entry name" value="LRR_dom_sf"/>
</dbReference>
<keyword evidence="6" id="KW-1185">Reference proteome</keyword>
<dbReference type="InterPro" id="IPR001611">
    <property type="entry name" value="Leu-rich_rpt"/>
</dbReference>
<dbReference type="GO" id="GO:0005634">
    <property type="term" value="C:nucleus"/>
    <property type="evidence" value="ECO:0007669"/>
    <property type="project" value="TreeGrafter"/>
</dbReference>
<reference evidence="6" key="2">
    <citation type="submission" date="2009-11" db="EMBL/GenBank/DDBJ databases">
        <title>The Genome Sequence of Allomyces macrogynus strain ATCC 38327.</title>
        <authorList>
            <consortium name="The Broad Institute Genome Sequencing Platform"/>
            <person name="Russ C."/>
            <person name="Cuomo C."/>
            <person name="Shea T."/>
            <person name="Young S.K."/>
            <person name="Zeng Q."/>
            <person name="Koehrsen M."/>
            <person name="Haas B."/>
            <person name="Borodovsky M."/>
            <person name="Guigo R."/>
            <person name="Alvarado L."/>
            <person name="Berlin A."/>
            <person name="Borenstein D."/>
            <person name="Chen Z."/>
            <person name="Engels R."/>
            <person name="Freedman E."/>
            <person name="Gellesch M."/>
            <person name="Goldberg J."/>
            <person name="Griggs A."/>
            <person name="Gujja S."/>
            <person name="Heiman D."/>
            <person name="Hepburn T."/>
            <person name="Howarth C."/>
            <person name="Jen D."/>
            <person name="Larson L."/>
            <person name="Lewis B."/>
            <person name="Mehta T."/>
            <person name="Park D."/>
            <person name="Pearson M."/>
            <person name="Roberts A."/>
            <person name="Saif S."/>
            <person name="Shenoy N."/>
            <person name="Sisk P."/>
            <person name="Stolte C."/>
            <person name="Sykes S."/>
            <person name="Walk T."/>
            <person name="White J."/>
            <person name="Yandava C."/>
            <person name="Burger G."/>
            <person name="Gray M.W."/>
            <person name="Holland P.W.H."/>
            <person name="King N."/>
            <person name="Lang F.B.F."/>
            <person name="Roger A.J."/>
            <person name="Ruiz-Trillo I."/>
            <person name="Lander E."/>
            <person name="Nusbaum C."/>
        </authorList>
    </citation>
    <scope>NUCLEOTIDE SEQUENCE [LARGE SCALE GENOMIC DNA]</scope>
    <source>
        <strain evidence="6">ATCC 38327</strain>
    </source>
</reference>
<evidence type="ECO:0000256" key="1">
    <source>
        <dbReference type="ARBA" id="ARBA00022468"/>
    </source>
</evidence>
<feature type="compositionally biased region" description="Pro residues" evidence="4">
    <location>
        <begin position="13"/>
        <end position="23"/>
    </location>
</feature>
<dbReference type="GO" id="GO:0031267">
    <property type="term" value="F:small GTPase binding"/>
    <property type="evidence" value="ECO:0007669"/>
    <property type="project" value="TreeGrafter"/>
</dbReference>
<protein>
    <recommendedName>
        <fullName evidence="7">RNI-like protein</fullName>
    </recommendedName>
</protein>
<dbReference type="SUPFAM" id="SSF52047">
    <property type="entry name" value="RNI-like"/>
    <property type="match status" value="1"/>
</dbReference>
<evidence type="ECO:0000313" key="6">
    <source>
        <dbReference type="Proteomes" id="UP000054350"/>
    </source>
</evidence>
<feature type="region of interest" description="Disordered" evidence="4">
    <location>
        <begin position="1"/>
        <end position="26"/>
    </location>
</feature>
<keyword evidence="2" id="KW-0433">Leucine-rich repeat</keyword>
<evidence type="ECO:0008006" key="7">
    <source>
        <dbReference type="Google" id="ProtNLM"/>
    </source>
</evidence>
<dbReference type="GO" id="GO:0005829">
    <property type="term" value="C:cytosol"/>
    <property type="evidence" value="ECO:0007669"/>
    <property type="project" value="TreeGrafter"/>
</dbReference>
<dbReference type="PANTHER" id="PTHR24113:SF12">
    <property type="entry name" value="RAN GTPASE-ACTIVATING PROTEIN 1"/>
    <property type="match status" value="1"/>
</dbReference>
<evidence type="ECO:0000256" key="4">
    <source>
        <dbReference type="SAM" id="MobiDB-lite"/>
    </source>
</evidence>
<dbReference type="EMBL" id="GG745353">
    <property type="protein sequence ID" value="KNE67577.1"/>
    <property type="molecule type" value="Genomic_DNA"/>
</dbReference>
<dbReference type="InterPro" id="IPR027038">
    <property type="entry name" value="RanGap"/>
</dbReference>
<keyword evidence="3" id="KW-0677">Repeat</keyword>
<dbReference type="Proteomes" id="UP000054350">
    <property type="component" value="Unassembled WGS sequence"/>
</dbReference>
<accession>A0A0L0SYJ7</accession>
<sequence>MDGKHAPAHHGAPSPPPPPPQYQPPHASQLERLARDLRDLICEHLALDHFRNLTVPQRRATLVHLARSSPSLYAPAVRALMRVADPVVHLIPLTDRRNRIPHVPPHDAAIRDDLAALILGVAEKQRWYLIWTAPDAGTTLVCGPIVHCTSLIPVPLETVRRVHFSGGLVASLPSYLTHARITGEGPELLCDQAARATVQLARHFPSTLASLELTGHTATGLSYCVVAPIAAQLPRGLRVMTLTHLAMDAACTRVLAPQLPPTLIKLSLAENGVPGIALDPLLTALPRSVRSLNLDGSRFDTLASIDALVAFLQETHGSLEEVHLAGGFARDADALARVLAHLPSTLEAVTLDLNYVTVDAAGVLARHMPRGLRSLSVARTGLGAEAVRATGPLPRTLRRLVVAGNALGDDGVEMIVRNVPRGLRELNVAACELSAKAVRMLVDAFGAPRSSRGGSNASVGARAECAVDVSDSAIVVADLAVLEEVAAMRNFTVASVGGTASR</sequence>
<name>A0A0L0SYJ7_ALLM3</name>
<dbReference type="VEuPathDB" id="FungiDB:AMAG_19638"/>
<dbReference type="Gene3D" id="3.80.10.10">
    <property type="entry name" value="Ribonuclease Inhibitor"/>
    <property type="match status" value="1"/>
</dbReference>